<evidence type="ECO:0000256" key="1">
    <source>
        <dbReference type="SAM" id="MobiDB-lite"/>
    </source>
</evidence>
<accession>A0A2W5N0N9</accession>
<dbReference type="InterPro" id="IPR021698">
    <property type="entry name" value="DUF3280"/>
</dbReference>
<evidence type="ECO:0008006" key="4">
    <source>
        <dbReference type="Google" id="ProtNLM"/>
    </source>
</evidence>
<organism evidence="2 3">
    <name type="scientific">Rhodanobacter denitrificans</name>
    <dbReference type="NCBI Taxonomy" id="666685"/>
    <lineage>
        <taxon>Bacteria</taxon>
        <taxon>Pseudomonadati</taxon>
        <taxon>Pseudomonadota</taxon>
        <taxon>Gammaproteobacteria</taxon>
        <taxon>Lysobacterales</taxon>
        <taxon>Rhodanobacteraceae</taxon>
        <taxon>Rhodanobacter</taxon>
    </lineage>
</organism>
<comment type="caution">
    <text evidence="2">The sequence shown here is derived from an EMBL/GenBank/DDBJ whole genome shotgun (WGS) entry which is preliminary data.</text>
</comment>
<name>A0A2W5N0N9_9GAMM</name>
<sequence>MRAWASVRAGEVGQERPAAQAPTAHDGRYRCRGASAVIAALASFVAVCATTTSAAQDPAPAPVALVVFAFELEDVSAAGALAKADAAKDADRLQAVTREARDLLAASGRYRLVDAGAAGNQPAEPAIWRCNGCDVRIARTLGADRSLAGVVRRVAQTEYYVAFRLADAATGRVIDQQAAFFIGSDDAWKSGVRSLLRRSLLAVPPAH</sequence>
<gene>
    <name evidence="2" type="ORF">DI564_02590</name>
</gene>
<evidence type="ECO:0000313" key="2">
    <source>
        <dbReference type="EMBL" id="PZQ19610.1"/>
    </source>
</evidence>
<proteinExistence type="predicted"/>
<dbReference type="EMBL" id="QFPO01000002">
    <property type="protein sequence ID" value="PZQ19610.1"/>
    <property type="molecule type" value="Genomic_DNA"/>
</dbReference>
<dbReference type="AlphaFoldDB" id="A0A2W5N0N9"/>
<reference evidence="2 3" key="1">
    <citation type="submission" date="2017-08" db="EMBL/GenBank/DDBJ databases">
        <title>Infants hospitalized years apart are colonized by the same room-sourced microbial strains.</title>
        <authorList>
            <person name="Brooks B."/>
            <person name="Olm M.R."/>
            <person name="Firek B.A."/>
            <person name="Baker R."/>
            <person name="Thomas B.C."/>
            <person name="Morowitz M.J."/>
            <person name="Banfield J.F."/>
        </authorList>
    </citation>
    <scope>NUCLEOTIDE SEQUENCE [LARGE SCALE GENOMIC DNA]</scope>
    <source>
        <strain evidence="2">S2_005_003_R2_42</strain>
    </source>
</reference>
<feature type="region of interest" description="Disordered" evidence="1">
    <location>
        <begin position="1"/>
        <end position="25"/>
    </location>
</feature>
<dbReference type="Pfam" id="PF11684">
    <property type="entry name" value="DUF3280"/>
    <property type="match status" value="1"/>
</dbReference>
<dbReference type="Proteomes" id="UP000249046">
    <property type="component" value="Unassembled WGS sequence"/>
</dbReference>
<evidence type="ECO:0000313" key="3">
    <source>
        <dbReference type="Proteomes" id="UP000249046"/>
    </source>
</evidence>
<protein>
    <recommendedName>
        <fullName evidence="4">DUF2380 domain-containing protein</fullName>
    </recommendedName>
</protein>